<dbReference type="Proteomes" id="UP000000437">
    <property type="component" value="Chromosome 1"/>
</dbReference>
<organism evidence="1 2">
    <name type="scientific">Danio rerio</name>
    <name type="common">Zebrafish</name>
    <name type="synonym">Brachydanio rerio</name>
    <dbReference type="NCBI Taxonomy" id="7955"/>
    <lineage>
        <taxon>Eukaryota</taxon>
        <taxon>Metazoa</taxon>
        <taxon>Chordata</taxon>
        <taxon>Craniata</taxon>
        <taxon>Vertebrata</taxon>
        <taxon>Euteleostomi</taxon>
        <taxon>Actinopterygii</taxon>
        <taxon>Neopterygii</taxon>
        <taxon>Teleostei</taxon>
        <taxon>Ostariophysi</taxon>
        <taxon>Cypriniformes</taxon>
        <taxon>Danionidae</taxon>
        <taxon>Danioninae</taxon>
        <taxon>Danio</taxon>
    </lineage>
</organism>
<reference evidence="2" key="1">
    <citation type="submission" date="2025-08" db="UniProtKB">
        <authorList>
            <consortium name="RefSeq"/>
        </authorList>
    </citation>
    <scope>IDENTIFICATION</scope>
    <source>
        <strain evidence="2">Tuebingen</strain>
        <tissue evidence="2">Fibroblasts and whole tissue</tissue>
    </source>
</reference>
<evidence type="ECO:0000313" key="1">
    <source>
        <dbReference type="Proteomes" id="UP000000437"/>
    </source>
</evidence>
<keyword evidence="1" id="KW-1185">Reference proteome</keyword>
<keyword evidence="2" id="KW-0675">Receptor</keyword>
<evidence type="ECO:0000313" key="2">
    <source>
        <dbReference type="RefSeq" id="XP_073806300.1"/>
    </source>
</evidence>
<protein>
    <submittedName>
        <fullName evidence="2">Thyroid hormone receptor interactor 10b isoform X1</fullName>
    </submittedName>
</protein>
<accession>A0AC58JIJ7</accession>
<name>A0AC58JIJ7_DANRE</name>
<proteinExistence type="predicted"/>
<dbReference type="RefSeq" id="XP_073806300.1">
    <property type="nucleotide sequence ID" value="XM_073950199.1"/>
</dbReference>
<gene>
    <name evidence="2" type="primary">trip10b</name>
    <name evidence="2" type="synonym">zgc:56292</name>
</gene>
<sequence length="581" mass="66224">MDKNGDLVRKHTSLRVSSTGVFFFIVNTGRQEECRDDPHEAVLGCSCKGIRCVKHMQDKLAVHSTVATPDECGAKLKDQHDAIERHTQSGLDLLERYMKFVKERAEIEQNYSKQLRNLCKKYTRRGSKEDQDTKLVSQQGFQDVLGQLNDYAGQREQLSESLTVSICVELSRSLTELRQERKNHLAEIKKAQQNLESSFKQLESSKRRFEKEWKEAEKANQQTEKVEQDASATKADVDKAKQHANVRIHFADECKNEYASQLQKYNKEQNNYYYADIPFVYKKLQDLEERCVRMLADGYVQFSDSEKKILPNINKCLDSIISSGRRIDEKQDTLALIEQYKSGAVPPADVEFEDFSQAVKPAAAENTAHLPKVRIKQLFLKKNKVTSPDKPMPCSQEDLSRLPPDQRRRRLQEKVEEVQKELQKELEQSEALMKMKGVYEQNSQLGDPASLQPQITQTAHNIARLRGELKKQQVQLTEAGGGTIKYYPSSSEYISVLSESSVSPTDEELYECDFDEDFDSDMPIAQCRALYDFDGSSEGSVSMSVGEQLSVMDQDQGDGWVRVQKSTGDVGYVPASYIQII</sequence>